<comment type="similarity">
    <text evidence="2">Belongs to the XPF family.</text>
</comment>
<keyword evidence="9" id="KW-0233">DNA recombination</keyword>
<keyword evidence="6" id="KW-0227">DNA damage</keyword>
<dbReference type="GO" id="GO:0048476">
    <property type="term" value="C:Holliday junction resolvase complex"/>
    <property type="evidence" value="ECO:0007669"/>
    <property type="project" value="TreeGrafter"/>
</dbReference>
<feature type="domain" description="Helix-hairpin-helix DNA-binding motif class 1" evidence="11">
    <location>
        <begin position="214"/>
        <end position="233"/>
    </location>
</feature>
<dbReference type="PANTHER" id="PTHR13451:SF0">
    <property type="entry name" value="CROSSOVER JUNCTION ENDONUCLEASE MUS81"/>
    <property type="match status" value="1"/>
</dbReference>
<dbReference type="SUPFAM" id="SSF52980">
    <property type="entry name" value="Restriction endonuclease-like"/>
    <property type="match status" value="1"/>
</dbReference>
<dbReference type="GO" id="GO:0031573">
    <property type="term" value="P:mitotic intra-S DNA damage checkpoint signaling"/>
    <property type="evidence" value="ECO:0007669"/>
    <property type="project" value="TreeGrafter"/>
</dbReference>
<dbReference type="InterPro" id="IPR042530">
    <property type="entry name" value="EME1/EME2_C"/>
</dbReference>
<comment type="cofactor">
    <cofactor evidence="1">
        <name>Mg(2+)</name>
        <dbReference type="ChEBI" id="CHEBI:18420"/>
    </cofactor>
</comment>
<evidence type="ECO:0000256" key="3">
    <source>
        <dbReference type="ARBA" id="ARBA00022722"/>
    </source>
</evidence>
<protein>
    <recommendedName>
        <fullName evidence="14">ERCC4 domain-containing protein</fullName>
    </recommendedName>
</protein>
<evidence type="ECO:0000256" key="6">
    <source>
        <dbReference type="ARBA" id="ARBA00022763"/>
    </source>
</evidence>
<dbReference type="CDD" id="cd20074">
    <property type="entry name" value="XPF_nuclease_Mus81"/>
    <property type="match status" value="1"/>
</dbReference>
<dbReference type="Gene3D" id="1.10.150.670">
    <property type="entry name" value="Crossover junction endonuclease EME1, DNA-binding domain"/>
    <property type="match status" value="1"/>
</dbReference>
<evidence type="ECO:0000256" key="1">
    <source>
        <dbReference type="ARBA" id="ARBA00001946"/>
    </source>
</evidence>
<dbReference type="Pfam" id="PF02732">
    <property type="entry name" value="ERCC4"/>
    <property type="match status" value="1"/>
</dbReference>
<evidence type="ECO:0000256" key="5">
    <source>
        <dbReference type="ARBA" id="ARBA00022759"/>
    </source>
</evidence>
<proteinExistence type="inferred from homology"/>
<dbReference type="AlphaFoldDB" id="A0A6C0DN62"/>
<dbReference type="GO" id="GO:0003677">
    <property type="term" value="F:DNA binding"/>
    <property type="evidence" value="ECO:0007669"/>
    <property type="project" value="InterPro"/>
</dbReference>
<dbReference type="InterPro" id="IPR033309">
    <property type="entry name" value="Mus81"/>
</dbReference>
<keyword evidence="4" id="KW-0479">Metal-binding</keyword>
<organism evidence="13">
    <name type="scientific">viral metagenome</name>
    <dbReference type="NCBI Taxonomy" id="1070528"/>
    <lineage>
        <taxon>unclassified sequences</taxon>
        <taxon>metagenomes</taxon>
        <taxon>organismal metagenomes</taxon>
    </lineage>
</organism>
<evidence type="ECO:0000313" key="13">
    <source>
        <dbReference type="EMBL" id="QHT17650.1"/>
    </source>
</evidence>
<dbReference type="Gene3D" id="3.40.50.10130">
    <property type="match status" value="1"/>
</dbReference>
<dbReference type="Pfam" id="PF14520">
    <property type="entry name" value="HHH_5"/>
    <property type="match status" value="1"/>
</dbReference>
<dbReference type="SMART" id="SM00278">
    <property type="entry name" value="HhH1"/>
    <property type="match status" value="2"/>
</dbReference>
<keyword evidence="10" id="KW-0234">DNA repair</keyword>
<accession>A0A6C0DN62</accession>
<evidence type="ECO:0000256" key="2">
    <source>
        <dbReference type="ARBA" id="ARBA00010015"/>
    </source>
</evidence>
<feature type="domain" description="Helix-hairpin-helix DNA-binding motif class 1" evidence="11">
    <location>
        <begin position="176"/>
        <end position="195"/>
    </location>
</feature>
<dbReference type="GO" id="GO:0006308">
    <property type="term" value="P:DNA catabolic process"/>
    <property type="evidence" value="ECO:0007669"/>
    <property type="project" value="InterPro"/>
</dbReference>
<evidence type="ECO:0000256" key="9">
    <source>
        <dbReference type="ARBA" id="ARBA00023172"/>
    </source>
</evidence>
<dbReference type="SUPFAM" id="SSF47781">
    <property type="entry name" value="RuvA domain 2-like"/>
    <property type="match status" value="1"/>
</dbReference>
<dbReference type="GO" id="GO:0046872">
    <property type="term" value="F:metal ion binding"/>
    <property type="evidence" value="ECO:0007669"/>
    <property type="project" value="UniProtKB-KW"/>
</dbReference>
<name>A0A6C0DN62_9ZZZZ</name>
<keyword evidence="3" id="KW-0540">Nuclease</keyword>
<dbReference type="InterPro" id="IPR011335">
    <property type="entry name" value="Restrct_endonuc-II-like"/>
</dbReference>
<evidence type="ECO:0000256" key="8">
    <source>
        <dbReference type="ARBA" id="ARBA00022842"/>
    </source>
</evidence>
<dbReference type="GO" id="GO:0000712">
    <property type="term" value="P:resolution of meiotic recombination intermediates"/>
    <property type="evidence" value="ECO:0007669"/>
    <property type="project" value="TreeGrafter"/>
</dbReference>
<dbReference type="InterPro" id="IPR010994">
    <property type="entry name" value="RuvA_2-like"/>
</dbReference>
<sequence length="235" mass="27362">MTLKIIIDSRETQLYNILIERDLDKYSIDISKEQLELGDIRIISDNIDFIYERKTMNDLLSSIKDGRYKEQKHRLLSNHKNINYIIEGSDIISSNNHHSQSILTSVYYHSMYRDDIKLLFTKNINDTATLLLLISTKIIDNPSKFIKTDENKEYIDVCKIKSKKIENIDKETCYLLQLSQIPGISKQIAKNIKDIYPTLNILLKKINESENPTEVLIKIPNIGKQKAAKIIEYLI</sequence>
<dbReference type="InterPro" id="IPR047416">
    <property type="entry name" value="XPF_nuclease_Mus81"/>
</dbReference>
<evidence type="ECO:0000259" key="11">
    <source>
        <dbReference type="SMART" id="SM00278"/>
    </source>
</evidence>
<evidence type="ECO:0000256" key="7">
    <source>
        <dbReference type="ARBA" id="ARBA00022801"/>
    </source>
</evidence>
<evidence type="ECO:0000259" key="12">
    <source>
        <dbReference type="SMART" id="SM00891"/>
    </source>
</evidence>
<evidence type="ECO:0008006" key="14">
    <source>
        <dbReference type="Google" id="ProtNLM"/>
    </source>
</evidence>
<keyword evidence="8" id="KW-0460">Magnesium</keyword>
<dbReference type="GO" id="GO:0005634">
    <property type="term" value="C:nucleus"/>
    <property type="evidence" value="ECO:0007669"/>
    <property type="project" value="TreeGrafter"/>
</dbReference>
<keyword evidence="5" id="KW-0255">Endonuclease</keyword>
<dbReference type="EMBL" id="MN739643">
    <property type="protein sequence ID" value="QHT17650.1"/>
    <property type="molecule type" value="Genomic_DNA"/>
</dbReference>
<dbReference type="GO" id="GO:0008821">
    <property type="term" value="F:crossover junction DNA endonuclease activity"/>
    <property type="evidence" value="ECO:0007669"/>
    <property type="project" value="InterPro"/>
</dbReference>
<evidence type="ECO:0000256" key="4">
    <source>
        <dbReference type="ARBA" id="ARBA00022723"/>
    </source>
</evidence>
<keyword evidence="7" id="KW-0378">Hydrolase</keyword>
<dbReference type="GO" id="GO:0000727">
    <property type="term" value="P:double-strand break repair via break-induced replication"/>
    <property type="evidence" value="ECO:0007669"/>
    <property type="project" value="TreeGrafter"/>
</dbReference>
<dbReference type="SMART" id="SM00891">
    <property type="entry name" value="ERCC4"/>
    <property type="match status" value="1"/>
</dbReference>
<dbReference type="InterPro" id="IPR003583">
    <property type="entry name" value="Hlx-hairpin-Hlx_DNA-bd_motif"/>
</dbReference>
<reference evidence="13" key="1">
    <citation type="journal article" date="2020" name="Nature">
        <title>Giant virus diversity and host interactions through global metagenomics.</title>
        <authorList>
            <person name="Schulz F."/>
            <person name="Roux S."/>
            <person name="Paez-Espino D."/>
            <person name="Jungbluth S."/>
            <person name="Walsh D.A."/>
            <person name="Denef V.J."/>
            <person name="McMahon K.D."/>
            <person name="Konstantinidis K.T."/>
            <person name="Eloe-Fadrosh E.A."/>
            <person name="Kyrpides N.C."/>
            <person name="Woyke T."/>
        </authorList>
    </citation>
    <scope>NUCLEOTIDE SEQUENCE</scope>
    <source>
        <strain evidence="13">GVMAG-M-3300023174-30</strain>
    </source>
</reference>
<feature type="domain" description="ERCC4" evidence="12">
    <location>
        <begin position="4"/>
        <end position="90"/>
    </location>
</feature>
<dbReference type="GO" id="GO:0048257">
    <property type="term" value="F:3'-flap endonuclease activity"/>
    <property type="evidence" value="ECO:0007669"/>
    <property type="project" value="TreeGrafter"/>
</dbReference>
<dbReference type="InterPro" id="IPR006166">
    <property type="entry name" value="ERCC4_domain"/>
</dbReference>
<evidence type="ECO:0000256" key="10">
    <source>
        <dbReference type="ARBA" id="ARBA00023204"/>
    </source>
</evidence>
<dbReference type="PANTHER" id="PTHR13451">
    <property type="entry name" value="CLASS II CROSSOVER JUNCTION ENDONUCLEASE MUS81"/>
    <property type="match status" value="1"/>
</dbReference>